<evidence type="ECO:0000256" key="7">
    <source>
        <dbReference type="SAM" id="SignalP"/>
    </source>
</evidence>
<evidence type="ECO:0000313" key="9">
    <source>
        <dbReference type="EMBL" id="OXL42926.1"/>
    </source>
</evidence>
<dbReference type="Pfam" id="PF04389">
    <property type="entry name" value="Peptidase_M28"/>
    <property type="match status" value="1"/>
</dbReference>
<gene>
    <name evidence="9" type="ORF">CFT61_13725</name>
</gene>
<dbReference type="EMBL" id="NMPZ01000028">
    <property type="protein sequence ID" value="OXL42926.1"/>
    <property type="molecule type" value="Genomic_DNA"/>
</dbReference>
<dbReference type="GO" id="GO:0004177">
    <property type="term" value="F:aminopeptidase activity"/>
    <property type="evidence" value="ECO:0007669"/>
    <property type="project" value="UniProtKB-KW"/>
</dbReference>
<dbReference type="InterPro" id="IPR046450">
    <property type="entry name" value="PA_dom_sf"/>
</dbReference>
<accession>A0AA91THM0</accession>
<evidence type="ECO:0000256" key="3">
    <source>
        <dbReference type="ARBA" id="ARBA00022723"/>
    </source>
</evidence>
<dbReference type="SUPFAM" id="SSF53187">
    <property type="entry name" value="Zn-dependent exopeptidases"/>
    <property type="match status" value="1"/>
</dbReference>
<dbReference type="PANTHER" id="PTHR12147:SF56">
    <property type="entry name" value="AMINOPEPTIDASE YDR415C-RELATED"/>
    <property type="match status" value="1"/>
</dbReference>
<feature type="domain" description="Peptidase M28" evidence="8">
    <location>
        <begin position="292"/>
        <end position="500"/>
    </location>
</feature>
<keyword evidence="1" id="KW-0031">Aminopeptidase</keyword>
<dbReference type="PANTHER" id="PTHR12147">
    <property type="entry name" value="METALLOPEPTIDASE M28 FAMILY MEMBER"/>
    <property type="match status" value="1"/>
</dbReference>
<dbReference type="AlphaFoldDB" id="A0AA91THM0"/>
<name>A0AA91THM0_9BACT</name>
<evidence type="ECO:0000313" key="10">
    <source>
        <dbReference type="Proteomes" id="UP000215155"/>
    </source>
</evidence>
<keyword evidence="4 7" id="KW-0732">Signal</keyword>
<dbReference type="Gene3D" id="3.50.30.30">
    <property type="match status" value="1"/>
</dbReference>
<keyword evidence="6" id="KW-0862">Zinc</keyword>
<evidence type="ECO:0000256" key="4">
    <source>
        <dbReference type="ARBA" id="ARBA00022729"/>
    </source>
</evidence>
<dbReference type="CDD" id="cd04821">
    <property type="entry name" value="PA_M28_1_2"/>
    <property type="match status" value="1"/>
</dbReference>
<comment type="caution">
    <text evidence="9">The sequence shown here is derived from an EMBL/GenBank/DDBJ whole genome shotgun (WGS) entry which is preliminary data.</text>
</comment>
<dbReference type="InterPro" id="IPR045175">
    <property type="entry name" value="M28_fam"/>
</dbReference>
<keyword evidence="2" id="KW-0645">Protease</keyword>
<evidence type="ECO:0000256" key="5">
    <source>
        <dbReference type="ARBA" id="ARBA00022801"/>
    </source>
</evidence>
<protein>
    <submittedName>
        <fullName evidence="9">Peptidase</fullName>
    </submittedName>
</protein>
<feature type="signal peptide" evidence="7">
    <location>
        <begin position="1"/>
        <end position="21"/>
    </location>
</feature>
<evidence type="ECO:0000259" key="8">
    <source>
        <dbReference type="Pfam" id="PF04389"/>
    </source>
</evidence>
<dbReference type="RefSeq" id="WP_089544966.1">
    <property type="nucleotide sequence ID" value="NZ_NMPZ01000028.1"/>
</dbReference>
<keyword evidence="3" id="KW-0479">Metal-binding</keyword>
<organism evidence="9 10">
    <name type="scientific">Segatella copri</name>
    <dbReference type="NCBI Taxonomy" id="165179"/>
    <lineage>
        <taxon>Bacteria</taxon>
        <taxon>Pseudomonadati</taxon>
        <taxon>Bacteroidota</taxon>
        <taxon>Bacteroidia</taxon>
        <taxon>Bacteroidales</taxon>
        <taxon>Prevotellaceae</taxon>
        <taxon>Segatella</taxon>
    </lineage>
</organism>
<reference evidence="9 10" key="1">
    <citation type="submission" date="2017-07" db="EMBL/GenBank/DDBJ databases">
        <title>Draft genome sequence of Prevotella copri isolated from the gut of healthy adult Indian.</title>
        <authorList>
            <person name="Das B."/>
            <person name="Bag S."/>
            <person name="Ghosh T.S."/>
        </authorList>
    </citation>
    <scope>NUCLEOTIDE SEQUENCE [LARGE SCALE GENOMIC DNA]</scope>
    <source>
        <strain evidence="9 10">Indica</strain>
    </source>
</reference>
<dbReference type="Gene3D" id="3.40.630.10">
    <property type="entry name" value="Zn peptidases"/>
    <property type="match status" value="1"/>
</dbReference>
<evidence type="ECO:0000256" key="6">
    <source>
        <dbReference type="ARBA" id="ARBA00022833"/>
    </source>
</evidence>
<proteinExistence type="predicted"/>
<keyword evidence="5" id="KW-0378">Hydrolase</keyword>
<dbReference type="Proteomes" id="UP000215155">
    <property type="component" value="Unassembled WGS sequence"/>
</dbReference>
<sequence>MKKQSITFIVTLAVSIFTAQAQVTQDEKDFRKWEEVIASDSFGGRAPLTSYETKTINYIASQFKEIGLKPANGDSYFQKVPLLKVATQPAGGSIKVKTKNGKVSLKNWDDIIITSVRGKKTVNIPKADFVFAGFGINAPEYGWNDYKDLDVKGKIVLVLVNDPGYYNPSLFKGKDMTYYGRWIYKFEEASRQGAAGVLVIHDTQPASYGWNVVQASWGSKNLSLVSDKGNADKVALQGWISLPATQRLFKSAGVDFEKAFAAAKQSGFKAIDLKAESNVKLKNDVYISNSHNVAAILPGSDKKDEYLVYSAHWDHFGIQKPVNGDSIYNGASDNASGVAALLVLARKFSHQKQQPKRSILFLSVTAEEAVLLGSEYYTQHPLVPIKNTVANINIDGCAPQSKVNNVIISGYGDTNTDQLVEETAAAQGRTVEQARNQSSGGYFRSDHFSFAKVGIPVILAEGGRDYINPEDANRYKGPRTYHMPQDEYSPSWDVSGTLDDINLWYGIGLRIANGDFTPNWTEQSPWKNRR</sequence>
<dbReference type="SUPFAM" id="SSF52025">
    <property type="entry name" value="PA domain"/>
    <property type="match status" value="1"/>
</dbReference>
<dbReference type="GO" id="GO:0006508">
    <property type="term" value="P:proteolysis"/>
    <property type="evidence" value="ECO:0007669"/>
    <property type="project" value="UniProtKB-KW"/>
</dbReference>
<dbReference type="GO" id="GO:0046872">
    <property type="term" value="F:metal ion binding"/>
    <property type="evidence" value="ECO:0007669"/>
    <property type="project" value="UniProtKB-KW"/>
</dbReference>
<dbReference type="InterPro" id="IPR007484">
    <property type="entry name" value="Peptidase_M28"/>
</dbReference>
<dbReference type="GO" id="GO:0008235">
    <property type="term" value="F:metalloexopeptidase activity"/>
    <property type="evidence" value="ECO:0007669"/>
    <property type="project" value="InterPro"/>
</dbReference>
<evidence type="ECO:0000256" key="2">
    <source>
        <dbReference type="ARBA" id="ARBA00022670"/>
    </source>
</evidence>
<evidence type="ECO:0000256" key="1">
    <source>
        <dbReference type="ARBA" id="ARBA00022438"/>
    </source>
</evidence>
<feature type="chain" id="PRO_5041698770" evidence="7">
    <location>
        <begin position="22"/>
        <end position="530"/>
    </location>
</feature>